<dbReference type="EMBL" id="AJSR01001035">
    <property type="protein sequence ID" value="EKM31773.1"/>
    <property type="molecule type" value="Genomic_DNA"/>
</dbReference>
<sequence>MNKTPAQSAFMWAPKVGNTVGKNNGMPKAANAAIKWQSSTL</sequence>
<evidence type="ECO:0000313" key="1">
    <source>
        <dbReference type="EMBL" id="EKM31773.1"/>
    </source>
</evidence>
<organism evidence="1 2">
    <name type="scientific">Vibrio harveyi</name>
    <name type="common">Beneckea harveyi</name>
    <dbReference type="NCBI Taxonomy" id="669"/>
    <lineage>
        <taxon>Bacteria</taxon>
        <taxon>Pseudomonadati</taxon>
        <taxon>Pseudomonadota</taxon>
        <taxon>Gammaproteobacteria</taxon>
        <taxon>Vibrionales</taxon>
        <taxon>Vibrionaceae</taxon>
        <taxon>Vibrio</taxon>
    </lineage>
</organism>
<dbReference type="Proteomes" id="UP000008367">
    <property type="component" value="Unassembled WGS sequence"/>
</dbReference>
<proteinExistence type="predicted"/>
<name>A0A454CZE6_VIBHA</name>
<accession>A0A454CZE6</accession>
<protein>
    <submittedName>
        <fullName evidence="1">Uncharacterized protein</fullName>
    </submittedName>
</protein>
<comment type="caution">
    <text evidence="1">The sequence shown here is derived from an EMBL/GenBank/DDBJ whole genome shotgun (WGS) entry which is preliminary data.</text>
</comment>
<gene>
    <name evidence="1" type="ORF">VCHENC02_2624</name>
</gene>
<evidence type="ECO:0000313" key="2">
    <source>
        <dbReference type="Proteomes" id="UP000008367"/>
    </source>
</evidence>
<reference evidence="1 2" key="1">
    <citation type="submission" date="2012-10" db="EMBL/GenBank/DDBJ databases">
        <title>Genome sequence of Vibrio Cholerae HENC-02.</title>
        <authorList>
            <person name="Eppinger M."/>
            <person name="Hasan N.A."/>
            <person name="Sengamalay N."/>
            <person name="Hine E."/>
            <person name="Su Q."/>
            <person name="Daugherty S.C."/>
            <person name="Young S."/>
            <person name="Sadzewicz L."/>
            <person name="Tallon L."/>
            <person name="Cebula T.A."/>
            <person name="Ravel J."/>
            <person name="Colwell R.R."/>
        </authorList>
    </citation>
    <scope>NUCLEOTIDE SEQUENCE [LARGE SCALE GENOMIC DNA]</scope>
    <source>
        <strain evidence="1 2">HENC-02</strain>
    </source>
</reference>
<dbReference type="AlphaFoldDB" id="A0A454CZE6"/>